<dbReference type="AlphaFoldDB" id="A0AAD7J2G3"/>
<feature type="compositionally biased region" description="Low complexity" evidence="1">
    <location>
        <begin position="198"/>
        <end position="209"/>
    </location>
</feature>
<keyword evidence="3" id="KW-1185">Reference proteome</keyword>
<proteinExistence type="predicted"/>
<dbReference type="EMBL" id="JARKIB010000049">
    <property type="protein sequence ID" value="KAJ7755421.1"/>
    <property type="molecule type" value="Genomic_DNA"/>
</dbReference>
<sequence>MPRLKHRLLLELPPELLARLGRDDTQVSAISLACIAHMHLATSSSPAYSSPISATQSAPLHPFHRVRHPFSAYRGTHIEHHLPEDVAVADDSHVRLFTHRRVRFPTLTSFTHLPLASSASSPSQTSSRSARNAMWVSNRRTRARASRECGGQQRDGWMAAEGNVGMRSDQQTQRHRGIPALRTRASATVAFIELLHPLPSTTAPSTPTHSRTKTAGTEPTSRRTLVILLRHLWCPLCA</sequence>
<feature type="compositionally biased region" description="Low complexity" evidence="1">
    <location>
        <begin position="116"/>
        <end position="130"/>
    </location>
</feature>
<feature type="region of interest" description="Disordered" evidence="1">
    <location>
        <begin position="115"/>
        <end position="152"/>
    </location>
</feature>
<evidence type="ECO:0000313" key="3">
    <source>
        <dbReference type="Proteomes" id="UP001215598"/>
    </source>
</evidence>
<comment type="caution">
    <text evidence="2">The sequence shown here is derived from an EMBL/GenBank/DDBJ whole genome shotgun (WGS) entry which is preliminary data.</text>
</comment>
<dbReference type="Proteomes" id="UP001215598">
    <property type="component" value="Unassembled WGS sequence"/>
</dbReference>
<accession>A0AAD7J2G3</accession>
<organism evidence="2 3">
    <name type="scientific">Mycena metata</name>
    <dbReference type="NCBI Taxonomy" id="1033252"/>
    <lineage>
        <taxon>Eukaryota</taxon>
        <taxon>Fungi</taxon>
        <taxon>Dikarya</taxon>
        <taxon>Basidiomycota</taxon>
        <taxon>Agaricomycotina</taxon>
        <taxon>Agaricomycetes</taxon>
        <taxon>Agaricomycetidae</taxon>
        <taxon>Agaricales</taxon>
        <taxon>Marasmiineae</taxon>
        <taxon>Mycenaceae</taxon>
        <taxon>Mycena</taxon>
    </lineage>
</organism>
<protein>
    <submittedName>
        <fullName evidence="2">Uncharacterized protein</fullName>
    </submittedName>
</protein>
<feature type="region of interest" description="Disordered" evidence="1">
    <location>
        <begin position="198"/>
        <end position="219"/>
    </location>
</feature>
<evidence type="ECO:0000256" key="1">
    <source>
        <dbReference type="SAM" id="MobiDB-lite"/>
    </source>
</evidence>
<reference evidence="2" key="1">
    <citation type="submission" date="2023-03" db="EMBL/GenBank/DDBJ databases">
        <title>Massive genome expansion in bonnet fungi (Mycena s.s.) driven by repeated elements and novel gene families across ecological guilds.</title>
        <authorList>
            <consortium name="Lawrence Berkeley National Laboratory"/>
            <person name="Harder C.B."/>
            <person name="Miyauchi S."/>
            <person name="Viragh M."/>
            <person name="Kuo A."/>
            <person name="Thoen E."/>
            <person name="Andreopoulos B."/>
            <person name="Lu D."/>
            <person name="Skrede I."/>
            <person name="Drula E."/>
            <person name="Henrissat B."/>
            <person name="Morin E."/>
            <person name="Kohler A."/>
            <person name="Barry K."/>
            <person name="LaButti K."/>
            <person name="Morin E."/>
            <person name="Salamov A."/>
            <person name="Lipzen A."/>
            <person name="Mereny Z."/>
            <person name="Hegedus B."/>
            <person name="Baldrian P."/>
            <person name="Stursova M."/>
            <person name="Weitz H."/>
            <person name="Taylor A."/>
            <person name="Grigoriev I.V."/>
            <person name="Nagy L.G."/>
            <person name="Martin F."/>
            <person name="Kauserud H."/>
        </authorList>
    </citation>
    <scope>NUCLEOTIDE SEQUENCE</scope>
    <source>
        <strain evidence="2">CBHHK182m</strain>
    </source>
</reference>
<gene>
    <name evidence="2" type="ORF">B0H16DRAFT_715010</name>
</gene>
<name>A0AAD7J2G3_9AGAR</name>
<evidence type="ECO:0000313" key="2">
    <source>
        <dbReference type="EMBL" id="KAJ7755421.1"/>
    </source>
</evidence>